<dbReference type="Proteomes" id="UP001060085">
    <property type="component" value="Linkage Group LG04"/>
</dbReference>
<gene>
    <name evidence="1" type="ORF">M9H77_18418</name>
</gene>
<dbReference type="EMBL" id="CM044704">
    <property type="protein sequence ID" value="KAI5668565.1"/>
    <property type="molecule type" value="Genomic_DNA"/>
</dbReference>
<comment type="caution">
    <text evidence="1">The sequence shown here is derived from an EMBL/GenBank/DDBJ whole genome shotgun (WGS) entry which is preliminary data.</text>
</comment>
<organism evidence="1 2">
    <name type="scientific">Catharanthus roseus</name>
    <name type="common">Madagascar periwinkle</name>
    <name type="synonym">Vinca rosea</name>
    <dbReference type="NCBI Taxonomy" id="4058"/>
    <lineage>
        <taxon>Eukaryota</taxon>
        <taxon>Viridiplantae</taxon>
        <taxon>Streptophyta</taxon>
        <taxon>Embryophyta</taxon>
        <taxon>Tracheophyta</taxon>
        <taxon>Spermatophyta</taxon>
        <taxon>Magnoliopsida</taxon>
        <taxon>eudicotyledons</taxon>
        <taxon>Gunneridae</taxon>
        <taxon>Pentapetalae</taxon>
        <taxon>asterids</taxon>
        <taxon>lamiids</taxon>
        <taxon>Gentianales</taxon>
        <taxon>Apocynaceae</taxon>
        <taxon>Rauvolfioideae</taxon>
        <taxon>Vinceae</taxon>
        <taxon>Catharanthinae</taxon>
        <taxon>Catharanthus</taxon>
    </lineage>
</organism>
<proteinExistence type="predicted"/>
<sequence>MKNPLKISNSKTILRRFDGQIRECNRCKNQQYRSCSKKSRASIRNVEKQIGQLVILVSERTHGTLLSNTKVNLREHVNAVSMRFDKEFPKEEKGPVGPDRSGGKTQLDLFWRFFFSRIQPATVALPQTSRQPPSHYSRDAPYFVHFPPGHSAIAVLHQSNHHCFLLLSFLLCSSPSSFSFSSSHHHRLFSLPPTTSLPSPPLATTTIFPPFLSFSSFFDPLPHPYVSSSFSFTAATSSHNPSIISSPLEHSHSTTFLCTSAFAYWSSERRQHRAIVLKVMTPRNSTASNKRNRTIAGLSTNEPTLPVPYRISDEANRIWYSAKLRRLVVECIVHNLSESQVGTPSFLECASTSIFADRNWVIYKALARFGIQAQVVGKRVVKPNSLEGTLKVASLLVGTNIAPRSPNN</sequence>
<accession>A0ACC0B7F8</accession>
<keyword evidence="2" id="KW-1185">Reference proteome</keyword>
<name>A0ACC0B7F8_CATRO</name>
<protein>
    <submittedName>
        <fullName evidence="1">Uncharacterized protein</fullName>
    </submittedName>
</protein>
<evidence type="ECO:0000313" key="2">
    <source>
        <dbReference type="Proteomes" id="UP001060085"/>
    </source>
</evidence>
<evidence type="ECO:0000313" key="1">
    <source>
        <dbReference type="EMBL" id="KAI5668565.1"/>
    </source>
</evidence>
<reference evidence="2" key="1">
    <citation type="journal article" date="2023" name="Nat. Plants">
        <title>Single-cell RNA sequencing provides a high-resolution roadmap for understanding the multicellular compartmentation of specialized metabolism.</title>
        <authorList>
            <person name="Sun S."/>
            <person name="Shen X."/>
            <person name="Li Y."/>
            <person name="Li Y."/>
            <person name="Wang S."/>
            <person name="Li R."/>
            <person name="Zhang H."/>
            <person name="Shen G."/>
            <person name="Guo B."/>
            <person name="Wei J."/>
            <person name="Xu J."/>
            <person name="St-Pierre B."/>
            <person name="Chen S."/>
            <person name="Sun C."/>
        </authorList>
    </citation>
    <scope>NUCLEOTIDE SEQUENCE [LARGE SCALE GENOMIC DNA]</scope>
</reference>